<evidence type="ECO:0000256" key="1">
    <source>
        <dbReference type="SAM" id="MobiDB-lite"/>
    </source>
</evidence>
<feature type="region of interest" description="Disordered" evidence="1">
    <location>
        <begin position="530"/>
        <end position="549"/>
    </location>
</feature>
<protein>
    <submittedName>
        <fullName evidence="2">Uncharacterized protein</fullName>
    </submittedName>
</protein>
<comment type="caution">
    <text evidence="2">The sequence shown here is derived from an EMBL/GenBank/DDBJ whole genome shotgun (WGS) entry which is preliminary data.</text>
</comment>
<dbReference type="Proteomes" id="UP000785679">
    <property type="component" value="Unassembled WGS sequence"/>
</dbReference>
<feature type="compositionally biased region" description="Polar residues" evidence="1">
    <location>
        <begin position="818"/>
        <end position="831"/>
    </location>
</feature>
<organism evidence="2 3">
    <name type="scientific">Halteria grandinella</name>
    <dbReference type="NCBI Taxonomy" id="5974"/>
    <lineage>
        <taxon>Eukaryota</taxon>
        <taxon>Sar</taxon>
        <taxon>Alveolata</taxon>
        <taxon>Ciliophora</taxon>
        <taxon>Intramacronucleata</taxon>
        <taxon>Spirotrichea</taxon>
        <taxon>Stichotrichia</taxon>
        <taxon>Sporadotrichida</taxon>
        <taxon>Halteriidae</taxon>
        <taxon>Halteria</taxon>
    </lineage>
</organism>
<evidence type="ECO:0000313" key="3">
    <source>
        <dbReference type="Proteomes" id="UP000785679"/>
    </source>
</evidence>
<accession>A0A8J8T7T7</accession>
<reference evidence="2" key="1">
    <citation type="submission" date="2019-06" db="EMBL/GenBank/DDBJ databases">
        <authorList>
            <person name="Zheng W."/>
        </authorList>
    </citation>
    <scope>NUCLEOTIDE SEQUENCE</scope>
    <source>
        <strain evidence="2">QDHG01</strain>
    </source>
</reference>
<name>A0A8J8T7T7_HALGN</name>
<feature type="region of interest" description="Disordered" evidence="1">
    <location>
        <begin position="805"/>
        <end position="843"/>
    </location>
</feature>
<gene>
    <name evidence="2" type="ORF">FGO68_gene15851</name>
</gene>
<dbReference type="AlphaFoldDB" id="A0A8J8T7T7"/>
<dbReference type="EMBL" id="RRYP01002567">
    <property type="protein sequence ID" value="TNV84636.1"/>
    <property type="molecule type" value="Genomic_DNA"/>
</dbReference>
<keyword evidence="3" id="KW-1185">Reference proteome</keyword>
<evidence type="ECO:0000313" key="2">
    <source>
        <dbReference type="EMBL" id="TNV84636.1"/>
    </source>
</evidence>
<proteinExistence type="predicted"/>
<sequence>MRVSLQSGGTFRRTLDGQIDVYQRLPSAGNPNGLKRSIPSESQNYVNQSMVAISFSRQDGGLGVNYMNWPAVASDHGATFGNIQRTSSMPQQPYRQTFNPTGGINLTSSLPNGLIQNGPNHLQLSKSSSHGGKFCNFVQYGKQSGSMLINESSKLNQSLSLGQRSQDFGNQSLVNQFLVNNNSNINLNPPHAITNVMFHPKGANVPQAPQNHQMSIRDWAEQIGFFDDTYESNYRFSKYQLSKDKIKKDKLQMIMLKSYLTGDNAAEVIPIQKKSPVKKQYNNPVARRSNILATFRKKMSMQQIASSVLLPQSEEVKRQEKLRKKQTERKEQVRRETMKSALIKLAIPVIQTTKAPPSQSPILQAPSFNQRSLLNMSVAHQQSGYGFIKDDQSSLDLQQQHSQSFSIRKSGFHEYENITQRSSVQGSQFVNSPTKRTLLMTDRPGTSVQNVRPNEMIQKNLPNYVEKEITKKYIQRDQFGNHFTVKSIKSIQQNKQQSGESHSLTQQSFYGPSKLKGIKPFQNQVSVATSTIQSRSNLEKNEGSPNHTTSYVSFQKQYRDTSQSFLRAASAAGDQTHKSAQIEGKFNSQRMISPFTAEGQKKRIMLNKQGNLSKALVQSQRSAQPYYLKLKKQFNMLQVVANGKKFKQQEQQVEQQPCFNIEFSDIKFLHLDSTSSPSPDNHKGHGSRRYLGVGENIFVKKRLVNQTQGERSPFANEKSSELELANFASQGILPPPPPLQSHHKKSLPYFLRNQNIAGNSSSGLSDDLDEEQVKIRLSMDKAENRLKKAESLEKGAFEPIKEEIKRKRSQARPMTAMVQGNNKNHPQSKSSLRQRKVADLGRNKQQKVIFTQNDDQTMQSPIEFVTRSGESKHSARNEQEAKFSCVVRYQNSGRKRQVQAIKITLGSLSNQME</sequence>